<dbReference type="InterPro" id="IPR041222">
    <property type="entry name" value="PriA_3primeBD"/>
</dbReference>
<evidence type="ECO:0000256" key="3">
    <source>
        <dbReference type="ARBA" id="ARBA00022723"/>
    </source>
</evidence>
<comment type="cofactor">
    <cofactor evidence="11">
        <name>Zn(2+)</name>
        <dbReference type="ChEBI" id="CHEBI:29105"/>
    </cofactor>
    <text evidence="11">Binds 2 zinc ions per subunit.</text>
</comment>
<feature type="domain" description="Helicase ATP-binding" evidence="12">
    <location>
        <begin position="213"/>
        <end position="379"/>
    </location>
</feature>
<dbReference type="Pfam" id="PF17764">
    <property type="entry name" value="PriA_3primeBD"/>
    <property type="match status" value="1"/>
</dbReference>
<dbReference type="InterPro" id="IPR040498">
    <property type="entry name" value="PriA_CRR"/>
</dbReference>
<keyword evidence="4 11" id="KW-0547">Nucleotide-binding</keyword>
<dbReference type="Pfam" id="PF00270">
    <property type="entry name" value="DEAD"/>
    <property type="match status" value="1"/>
</dbReference>
<evidence type="ECO:0000256" key="10">
    <source>
        <dbReference type="ARBA" id="ARBA00023235"/>
    </source>
</evidence>
<comment type="similarity">
    <text evidence="11">Belongs to the helicase family. PriA subfamily.</text>
</comment>
<evidence type="ECO:0000256" key="5">
    <source>
        <dbReference type="ARBA" id="ARBA00022801"/>
    </source>
</evidence>
<feature type="domain" description="Helicase C-terminal" evidence="13">
    <location>
        <begin position="458"/>
        <end position="632"/>
    </location>
</feature>
<evidence type="ECO:0000256" key="8">
    <source>
        <dbReference type="ARBA" id="ARBA00022840"/>
    </source>
</evidence>
<dbReference type="NCBIfam" id="NF004067">
    <property type="entry name" value="PRK05580.1-4"/>
    <property type="match status" value="1"/>
</dbReference>
<comment type="subunit">
    <text evidence="11">Component of the replication restart primosome.</text>
</comment>
<dbReference type="CDD" id="cd17929">
    <property type="entry name" value="DEXHc_priA"/>
    <property type="match status" value="1"/>
</dbReference>
<feature type="binding site" evidence="11">
    <location>
        <position position="438"/>
    </location>
    <ligand>
        <name>Zn(2+)</name>
        <dbReference type="ChEBI" id="CHEBI:29105"/>
        <label>1</label>
    </ligand>
</feature>
<feature type="binding site" evidence="11">
    <location>
        <position position="447"/>
    </location>
    <ligand>
        <name>Zn(2+)</name>
        <dbReference type="ChEBI" id="CHEBI:29105"/>
        <label>2</label>
    </ligand>
</feature>
<evidence type="ECO:0000256" key="11">
    <source>
        <dbReference type="HAMAP-Rule" id="MF_00983"/>
    </source>
</evidence>
<keyword evidence="1 11" id="KW-0639">Primosome</keyword>
<dbReference type="InterPro" id="IPR042115">
    <property type="entry name" value="PriA_3primeBD_sf"/>
</dbReference>
<evidence type="ECO:0000256" key="4">
    <source>
        <dbReference type="ARBA" id="ARBA00022741"/>
    </source>
</evidence>
<dbReference type="EC" id="5.6.2.4" evidence="11"/>
<feature type="binding site" evidence="11">
    <location>
        <position position="468"/>
    </location>
    <ligand>
        <name>Zn(2+)</name>
        <dbReference type="ChEBI" id="CHEBI:29105"/>
        <label>2</label>
    </ligand>
</feature>
<evidence type="ECO:0000256" key="1">
    <source>
        <dbReference type="ARBA" id="ARBA00022515"/>
    </source>
</evidence>
<dbReference type="Proteomes" id="UP001058461">
    <property type="component" value="Chromosome"/>
</dbReference>
<dbReference type="EMBL" id="CP073347">
    <property type="protein sequence ID" value="UTW10484.1"/>
    <property type="molecule type" value="Genomic_DNA"/>
</dbReference>
<evidence type="ECO:0000256" key="2">
    <source>
        <dbReference type="ARBA" id="ARBA00022705"/>
    </source>
</evidence>
<dbReference type="GO" id="GO:0016787">
    <property type="term" value="F:hydrolase activity"/>
    <property type="evidence" value="ECO:0007669"/>
    <property type="project" value="UniProtKB-KW"/>
</dbReference>
<feature type="binding site" evidence="11">
    <location>
        <position position="465"/>
    </location>
    <ligand>
        <name>Zn(2+)</name>
        <dbReference type="ChEBI" id="CHEBI:29105"/>
        <label>2</label>
    </ligand>
</feature>
<sequence length="735" mass="81616">MTIFRIALPTPLRRLFDYLPPTAEAQKAPAIGVRVRVSFGRRELTGVLIELADTSDVPQAKLKPALEVLDQTPPLPPHLLELACWAADYYQHPIGDALHQALPVLLRKGESDQPSLQQRWHAVPDITVDAIAPRAKKQRALLELLLQHPEGLDNAALRSAGYSSAQQKPLSDKGLIEQREVSPDNTTTPAKTALLCQPVLPLNDEQQQALDTIFAREGFNPVLLQGITGSGKTEVYLQAIERILHAGAQALVLVPEIGLTPQTVSRFRSRFAVEVEVLHSNMTDRQRLDAWLRARSGQARVIIGTRSALFTPLQTPGIIIVDEEHDISFKQQDGFRYSARDLAVMRARAENVPLVLGTATPSLESLHNAQSGRYRHVRLNQRAGNASPPRFELYDIRQQPLNSGLSEEVIRRIGIELQQGNQVLLFLNRRGFSPALMCHQCGTVIECDRCDARMTLHRTPPHLHCHHCDHQRPIPHRCPSCHSSDFKPQGAGTERTEGVLQQLFPDTDVIRVDRDSTQRRNAMQDIMDRVHDGRPCILVGTQMLAKGHHFPAVTLVVILDADAGLFSADFRGMERTAQLILQVAGRAGRAERPGQVLMQTHHADHPTLTQLVSQGYEAFAMAELAMRRDSGLPPFIYHALLRAEANYRGRAEAFLSTLCSALASDGLSLPGVSWLGPFPAAMEKRAGFFRAQLLLQSHDRRALQQVLSSITPILEQSPLARQVRWSLDVDPADSH</sequence>
<dbReference type="InterPro" id="IPR005259">
    <property type="entry name" value="PriA"/>
</dbReference>
<keyword evidence="8 11" id="KW-0067">ATP-binding</keyword>
<dbReference type="Gene3D" id="3.40.50.300">
    <property type="entry name" value="P-loop containing nucleotide triphosphate hydrolases"/>
    <property type="match status" value="2"/>
</dbReference>
<comment type="function">
    <text evidence="11">Initiates the restart of stalled replication forks, which reloads the replicative helicase on sites other than the origin of replication. Recognizes and binds to abandoned replication forks and remodels them to uncover a helicase loading site. Promotes assembly of the primosome at these replication forks.</text>
</comment>
<name>A0ABY5HEU0_9GAMM</name>
<dbReference type="NCBIfam" id="TIGR00595">
    <property type="entry name" value="priA"/>
    <property type="match status" value="1"/>
</dbReference>
<keyword evidence="3 11" id="KW-0479">Metal-binding</keyword>
<dbReference type="Pfam" id="PF00271">
    <property type="entry name" value="Helicase_C"/>
    <property type="match status" value="1"/>
</dbReference>
<dbReference type="SMART" id="SM00490">
    <property type="entry name" value="HELICc"/>
    <property type="match status" value="1"/>
</dbReference>
<dbReference type="PANTHER" id="PTHR30580:SF0">
    <property type="entry name" value="PRIMOSOMAL PROTEIN N"/>
    <property type="match status" value="1"/>
</dbReference>
<evidence type="ECO:0000256" key="7">
    <source>
        <dbReference type="ARBA" id="ARBA00022833"/>
    </source>
</evidence>
<keyword evidence="10 11" id="KW-0413">Isomerase</keyword>
<evidence type="ECO:0000259" key="12">
    <source>
        <dbReference type="PROSITE" id="PS51192"/>
    </source>
</evidence>
<evidence type="ECO:0000313" key="14">
    <source>
        <dbReference type="EMBL" id="UTW10484.1"/>
    </source>
</evidence>
<dbReference type="Pfam" id="PF18319">
    <property type="entry name" value="Zn_ribbon_PriA"/>
    <property type="match status" value="1"/>
</dbReference>
<reference evidence="14" key="1">
    <citation type="submission" date="2021-04" db="EMBL/GenBank/DDBJ databases">
        <title>Oceanospirillales bacteria with DddD are important DMSP degraders in coastal seawater.</title>
        <authorList>
            <person name="Liu J."/>
        </authorList>
    </citation>
    <scope>NUCLEOTIDE SEQUENCE</scope>
    <source>
        <strain evidence="14">D13-1</strain>
    </source>
</reference>
<dbReference type="PROSITE" id="PS51194">
    <property type="entry name" value="HELICASE_CTER"/>
    <property type="match status" value="1"/>
</dbReference>
<comment type="catalytic activity">
    <reaction evidence="11">
        <text>ATP + H2O = ADP + phosphate + H(+)</text>
        <dbReference type="Rhea" id="RHEA:13065"/>
        <dbReference type="ChEBI" id="CHEBI:15377"/>
        <dbReference type="ChEBI" id="CHEBI:15378"/>
        <dbReference type="ChEBI" id="CHEBI:30616"/>
        <dbReference type="ChEBI" id="CHEBI:43474"/>
        <dbReference type="ChEBI" id="CHEBI:456216"/>
        <dbReference type="EC" id="5.6.2.4"/>
    </reaction>
</comment>
<gene>
    <name evidence="11" type="primary">priA</name>
    <name evidence="14" type="ORF">KDW95_14400</name>
</gene>
<keyword evidence="15" id="KW-1185">Reference proteome</keyword>
<dbReference type="InterPro" id="IPR027417">
    <property type="entry name" value="P-loop_NTPase"/>
</dbReference>
<feature type="binding site" evidence="11">
    <location>
        <position position="450"/>
    </location>
    <ligand>
        <name>Zn(2+)</name>
        <dbReference type="ChEBI" id="CHEBI:29105"/>
        <label>2</label>
    </ligand>
</feature>
<dbReference type="InterPro" id="IPR014001">
    <property type="entry name" value="Helicase_ATP-bd"/>
</dbReference>
<keyword evidence="6 11" id="KW-0347">Helicase</keyword>
<feature type="binding site" evidence="11">
    <location>
        <position position="478"/>
    </location>
    <ligand>
        <name>Zn(2+)</name>
        <dbReference type="ChEBI" id="CHEBI:29105"/>
        <label>1</label>
    </ligand>
</feature>
<protein>
    <recommendedName>
        <fullName evidence="11">Replication restart protein PriA</fullName>
    </recommendedName>
    <alternativeName>
        <fullName evidence="11">ATP-dependent DNA helicase PriA</fullName>
        <ecNumber evidence="11">5.6.2.4</ecNumber>
    </alternativeName>
    <alternativeName>
        <fullName evidence="11">DNA 3'-5' helicase PriA</fullName>
    </alternativeName>
</protein>
<dbReference type="Gene3D" id="3.40.1440.60">
    <property type="entry name" value="PriA, 3(prime) DNA-binding domain"/>
    <property type="match status" value="1"/>
</dbReference>
<keyword evidence="9 11" id="KW-0238">DNA-binding</keyword>
<dbReference type="SUPFAM" id="SSF52540">
    <property type="entry name" value="P-loop containing nucleoside triphosphate hydrolases"/>
    <property type="match status" value="2"/>
</dbReference>
<dbReference type="InterPro" id="IPR001650">
    <property type="entry name" value="Helicase_C-like"/>
</dbReference>
<evidence type="ECO:0000256" key="6">
    <source>
        <dbReference type="ARBA" id="ARBA00022806"/>
    </source>
</evidence>
<keyword evidence="7 11" id="KW-0862">Zinc</keyword>
<dbReference type="InterPro" id="IPR011545">
    <property type="entry name" value="DEAD/DEAH_box_helicase_dom"/>
</dbReference>
<proteinExistence type="inferred from homology"/>
<comment type="catalytic activity">
    <reaction evidence="11">
        <text>Couples ATP hydrolysis with the unwinding of duplex DNA by translocating in the 3'-5' direction.</text>
        <dbReference type="EC" id="5.6.2.4"/>
    </reaction>
</comment>
<dbReference type="SMART" id="SM00487">
    <property type="entry name" value="DEXDc"/>
    <property type="match status" value="1"/>
</dbReference>
<keyword evidence="5 11" id="KW-0378">Hydrolase</keyword>
<evidence type="ECO:0000259" key="13">
    <source>
        <dbReference type="PROSITE" id="PS51194"/>
    </source>
</evidence>
<dbReference type="HAMAP" id="MF_00983">
    <property type="entry name" value="PriA"/>
    <property type="match status" value="1"/>
</dbReference>
<dbReference type="PANTHER" id="PTHR30580">
    <property type="entry name" value="PRIMOSOMAL PROTEIN N"/>
    <property type="match status" value="1"/>
</dbReference>
<dbReference type="Pfam" id="PF18074">
    <property type="entry name" value="PriA_C"/>
    <property type="match status" value="1"/>
</dbReference>
<organism evidence="14 15">
    <name type="scientific">Marinobacterium rhizophilum</name>
    <dbReference type="NCBI Taxonomy" id="420402"/>
    <lineage>
        <taxon>Bacteria</taxon>
        <taxon>Pseudomonadati</taxon>
        <taxon>Pseudomonadota</taxon>
        <taxon>Gammaproteobacteria</taxon>
        <taxon>Oceanospirillales</taxon>
        <taxon>Oceanospirillaceae</taxon>
        <taxon>Marinobacterium</taxon>
    </lineage>
</organism>
<dbReference type="CDD" id="cd18804">
    <property type="entry name" value="SF2_C_priA"/>
    <property type="match status" value="1"/>
</dbReference>
<dbReference type="InterPro" id="IPR041236">
    <property type="entry name" value="PriA_C"/>
</dbReference>
<dbReference type="NCBIfam" id="NF004065">
    <property type="entry name" value="PRK05580.1-1"/>
    <property type="match status" value="1"/>
</dbReference>
<dbReference type="RefSeq" id="WP_255852526.1">
    <property type="nucleotide sequence ID" value="NZ_CP073347.1"/>
</dbReference>
<feature type="binding site" evidence="11">
    <location>
        <position position="441"/>
    </location>
    <ligand>
        <name>Zn(2+)</name>
        <dbReference type="ChEBI" id="CHEBI:29105"/>
        <label>1</label>
    </ligand>
</feature>
<evidence type="ECO:0000313" key="15">
    <source>
        <dbReference type="Proteomes" id="UP001058461"/>
    </source>
</evidence>
<dbReference type="PROSITE" id="PS51192">
    <property type="entry name" value="HELICASE_ATP_BIND_1"/>
    <property type="match status" value="1"/>
</dbReference>
<accession>A0ABY5HEU0</accession>
<keyword evidence="2 11" id="KW-0235">DNA replication</keyword>
<evidence type="ECO:0000256" key="9">
    <source>
        <dbReference type="ARBA" id="ARBA00023125"/>
    </source>
</evidence>
<feature type="binding site" evidence="11">
    <location>
        <position position="481"/>
    </location>
    <ligand>
        <name>Zn(2+)</name>
        <dbReference type="ChEBI" id="CHEBI:29105"/>
        <label>1</label>
    </ligand>
</feature>